<dbReference type="Proteomes" id="UP000029867">
    <property type="component" value="Unassembled WGS sequence"/>
</dbReference>
<evidence type="ECO:0000256" key="1">
    <source>
        <dbReference type="SAM" id="MobiDB-lite"/>
    </source>
</evidence>
<feature type="compositionally biased region" description="Basic and acidic residues" evidence="1">
    <location>
        <begin position="49"/>
        <end position="60"/>
    </location>
</feature>
<dbReference type="GO" id="GO:0000159">
    <property type="term" value="C:protein phosphatase type 2A complex"/>
    <property type="evidence" value="ECO:0007669"/>
    <property type="project" value="InterPro"/>
</dbReference>
<reference evidence="3" key="1">
    <citation type="journal article" date="2014" name="Microb. Cell Fact.">
        <title>Exploiting Issatchenkia orientalis SD108 for succinic acid production.</title>
        <authorList>
            <person name="Xiao H."/>
            <person name="Shao Z."/>
            <person name="Jiang Y."/>
            <person name="Dole S."/>
            <person name="Zhao H."/>
        </authorList>
    </citation>
    <scope>NUCLEOTIDE SEQUENCE [LARGE SCALE GENOMIC DNA]</scope>
    <source>
        <strain evidence="3">SD108</strain>
    </source>
</reference>
<dbReference type="GO" id="GO:0007165">
    <property type="term" value="P:signal transduction"/>
    <property type="evidence" value="ECO:0007669"/>
    <property type="project" value="InterPro"/>
</dbReference>
<dbReference type="Gene3D" id="1.25.10.10">
    <property type="entry name" value="Leucine-rich Repeat Variant"/>
    <property type="match status" value="1"/>
</dbReference>
<dbReference type="HOGENOM" id="CLU_1849889_0_0_1"/>
<feature type="region of interest" description="Disordered" evidence="1">
    <location>
        <begin position="49"/>
        <end position="85"/>
    </location>
</feature>
<evidence type="ECO:0000313" key="2">
    <source>
        <dbReference type="EMBL" id="KGK36961.1"/>
    </source>
</evidence>
<feature type="region of interest" description="Disordered" evidence="1">
    <location>
        <begin position="1"/>
        <end position="32"/>
    </location>
</feature>
<gene>
    <name evidence="2" type="ORF">JL09_g3859</name>
</gene>
<feature type="non-terminal residue" evidence="2">
    <location>
        <position position="1"/>
    </location>
</feature>
<dbReference type="EMBL" id="JQFK01000047">
    <property type="protein sequence ID" value="KGK36961.1"/>
    <property type="molecule type" value="Genomic_DNA"/>
</dbReference>
<comment type="caution">
    <text evidence="2">The sequence shown here is derived from an EMBL/GenBank/DDBJ whole genome shotgun (WGS) entry which is preliminary data.</text>
</comment>
<dbReference type="Pfam" id="PF01603">
    <property type="entry name" value="B56"/>
    <property type="match status" value="1"/>
</dbReference>
<dbReference type="InterPro" id="IPR016024">
    <property type="entry name" value="ARM-type_fold"/>
</dbReference>
<sequence>QQQSPTPDATQSLQLNQSNAHPNIPSNNNEFPQSEIDFLKYHTAHSPFDKVPKDDLELKPKTPLRHSSSRFEPSANAQSFEKSPPFEEVDPQFHVDLFIQKVIQCKILFDFYDPSADIQGKELKRITLHELTVFISTPD</sequence>
<proteinExistence type="predicted"/>
<dbReference type="PANTHER" id="PTHR10257:SF3">
    <property type="entry name" value="SERINE_THREONINE-PROTEIN PHOSPHATASE 2A 56 KDA REGULATORY SUBUNIT GAMMA ISOFORM"/>
    <property type="match status" value="1"/>
</dbReference>
<dbReference type="PANTHER" id="PTHR10257">
    <property type="entry name" value="SERINE/THREONINE PROTEIN PHOSPHATASE 2A PP2A REGULATORY SUBUNIT B"/>
    <property type="match status" value="1"/>
</dbReference>
<protein>
    <submittedName>
        <fullName evidence="2">Uncharacterized protein</fullName>
    </submittedName>
</protein>
<dbReference type="AlphaFoldDB" id="A0A099NYN6"/>
<dbReference type="eggNOG" id="KOG2085">
    <property type="taxonomic scope" value="Eukaryota"/>
</dbReference>
<dbReference type="InterPro" id="IPR002554">
    <property type="entry name" value="PP2A_B56"/>
</dbReference>
<accession>A0A099NYN6</accession>
<name>A0A099NYN6_PICKU</name>
<organism evidence="2 3">
    <name type="scientific">Pichia kudriavzevii</name>
    <name type="common">Yeast</name>
    <name type="synonym">Issatchenkia orientalis</name>
    <dbReference type="NCBI Taxonomy" id="4909"/>
    <lineage>
        <taxon>Eukaryota</taxon>
        <taxon>Fungi</taxon>
        <taxon>Dikarya</taxon>
        <taxon>Ascomycota</taxon>
        <taxon>Saccharomycotina</taxon>
        <taxon>Pichiomycetes</taxon>
        <taxon>Pichiales</taxon>
        <taxon>Pichiaceae</taxon>
        <taxon>Pichia</taxon>
    </lineage>
</organism>
<dbReference type="GO" id="GO:0019888">
    <property type="term" value="F:protein phosphatase regulator activity"/>
    <property type="evidence" value="ECO:0007669"/>
    <property type="project" value="InterPro"/>
</dbReference>
<dbReference type="VEuPathDB" id="FungiDB:C5L36_0A05460"/>
<evidence type="ECO:0000313" key="3">
    <source>
        <dbReference type="Proteomes" id="UP000029867"/>
    </source>
</evidence>
<dbReference type="InterPro" id="IPR011989">
    <property type="entry name" value="ARM-like"/>
</dbReference>
<dbReference type="SUPFAM" id="SSF48371">
    <property type="entry name" value="ARM repeat"/>
    <property type="match status" value="1"/>
</dbReference>